<feature type="domain" description="GST N-terminal" evidence="2">
    <location>
        <begin position="1"/>
        <end position="81"/>
    </location>
</feature>
<dbReference type="EMBL" id="WNKS01000011">
    <property type="protein sequence ID" value="MTV31825.1"/>
    <property type="molecule type" value="Genomic_DNA"/>
</dbReference>
<evidence type="ECO:0000259" key="2">
    <source>
        <dbReference type="PROSITE" id="PS50404"/>
    </source>
</evidence>
<dbReference type="PANTHER" id="PTHR44051">
    <property type="entry name" value="GLUTATHIONE S-TRANSFERASE-RELATED"/>
    <property type="match status" value="1"/>
</dbReference>
<dbReference type="InterPro" id="IPR004045">
    <property type="entry name" value="Glutathione_S-Trfase_N"/>
</dbReference>
<dbReference type="InterPro" id="IPR036282">
    <property type="entry name" value="Glutathione-S-Trfase_C_sf"/>
</dbReference>
<accession>A0A6N8DQJ9</accession>
<dbReference type="InterPro" id="IPR036249">
    <property type="entry name" value="Thioredoxin-like_sf"/>
</dbReference>
<evidence type="ECO:0000313" key="4">
    <source>
        <dbReference type="EMBL" id="MTV31825.1"/>
    </source>
</evidence>
<dbReference type="CDD" id="cd03051">
    <property type="entry name" value="GST_N_GTT2_like"/>
    <property type="match status" value="1"/>
</dbReference>
<dbReference type="Pfam" id="PF02798">
    <property type="entry name" value="GST_N"/>
    <property type="match status" value="1"/>
</dbReference>
<dbReference type="PROSITE" id="PS50404">
    <property type="entry name" value="GST_NTER"/>
    <property type="match status" value="1"/>
</dbReference>
<proteinExistence type="inferred from homology"/>
<dbReference type="SFLD" id="SFLDG00358">
    <property type="entry name" value="Main_(cytGST)"/>
    <property type="match status" value="1"/>
</dbReference>
<dbReference type="RefSeq" id="WP_264586262.1">
    <property type="nucleotide sequence ID" value="NZ_JAOQNR010000015.1"/>
</dbReference>
<dbReference type="SUPFAM" id="SSF47616">
    <property type="entry name" value="GST C-terminal domain-like"/>
    <property type="match status" value="1"/>
</dbReference>
<dbReference type="GO" id="GO:0016740">
    <property type="term" value="F:transferase activity"/>
    <property type="evidence" value="ECO:0007669"/>
    <property type="project" value="UniProtKB-KW"/>
</dbReference>
<comment type="similarity">
    <text evidence="1">Belongs to the GST superfamily.</text>
</comment>
<comment type="caution">
    <text evidence="4">The sequence shown here is derived from an EMBL/GenBank/DDBJ whole genome shotgun (WGS) entry which is preliminary data.</text>
</comment>
<evidence type="ECO:0000313" key="5">
    <source>
        <dbReference type="Proteomes" id="UP000439113"/>
    </source>
</evidence>
<organism evidence="4 5">
    <name type="scientific">Rhodoblastus acidophilus</name>
    <name type="common">Rhodopseudomonas acidophila</name>
    <dbReference type="NCBI Taxonomy" id="1074"/>
    <lineage>
        <taxon>Bacteria</taxon>
        <taxon>Pseudomonadati</taxon>
        <taxon>Pseudomonadota</taxon>
        <taxon>Alphaproteobacteria</taxon>
        <taxon>Hyphomicrobiales</taxon>
        <taxon>Rhodoblastaceae</taxon>
        <taxon>Rhodoblastus</taxon>
    </lineage>
</organism>
<dbReference type="PANTHER" id="PTHR44051:SF8">
    <property type="entry name" value="GLUTATHIONE S-TRANSFERASE GSTA"/>
    <property type="match status" value="1"/>
</dbReference>
<feature type="domain" description="GST C-terminal" evidence="3">
    <location>
        <begin position="86"/>
        <end position="203"/>
    </location>
</feature>
<dbReference type="InterPro" id="IPR004046">
    <property type="entry name" value="GST_C"/>
</dbReference>
<evidence type="ECO:0000256" key="1">
    <source>
        <dbReference type="RuleBase" id="RU003494"/>
    </source>
</evidence>
<dbReference type="SUPFAM" id="SSF52833">
    <property type="entry name" value="Thioredoxin-like"/>
    <property type="match status" value="1"/>
</dbReference>
<dbReference type="PROSITE" id="PS50405">
    <property type="entry name" value="GST_CTER"/>
    <property type="match status" value="1"/>
</dbReference>
<dbReference type="Gene3D" id="3.40.30.10">
    <property type="entry name" value="Glutaredoxin"/>
    <property type="match status" value="1"/>
</dbReference>
<dbReference type="Pfam" id="PF00043">
    <property type="entry name" value="GST_C"/>
    <property type="match status" value="1"/>
</dbReference>
<sequence>MKLFDSPFAPNPRRVRIFLAEKGLSIPKVSIDLGRLEHRSAEFSAVNPLQRTPALELDSGEILTESVAICRYIEELWPEPTLFGRDALERARVDMWNRRVELEFFAPITHAFRHSHPHMAEMEKPQIAAWAEVNKPRALSFARFLDDELAKQPYIAGENFTIADITALVAADFSKSARIAFPDDLKNFARWRAEASARPSAAA</sequence>
<name>A0A6N8DQJ9_RHOAC</name>
<protein>
    <submittedName>
        <fullName evidence="4">Glutathione S-transferase</fullName>
    </submittedName>
</protein>
<dbReference type="Proteomes" id="UP000439113">
    <property type="component" value="Unassembled WGS sequence"/>
</dbReference>
<dbReference type="InterPro" id="IPR034345">
    <property type="entry name" value="Gtt2-like_N"/>
</dbReference>
<evidence type="ECO:0000259" key="3">
    <source>
        <dbReference type="PROSITE" id="PS50405"/>
    </source>
</evidence>
<dbReference type="SFLD" id="SFLDS00019">
    <property type="entry name" value="Glutathione_Transferase_(cytos"/>
    <property type="match status" value="1"/>
</dbReference>
<reference evidence="4 5" key="1">
    <citation type="submission" date="2019-11" db="EMBL/GenBank/DDBJ databases">
        <title>Whole-genome sequence of a Rhodoblastus acidophilus DSM 142.</title>
        <authorList>
            <person name="Kyndt J.A."/>
            <person name="Meyer T.E."/>
        </authorList>
    </citation>
    <scope>NUCLEOTIDE SEQUENCE [LARGE SCALE GENOMIC DNA]</scope>
    <source>
        <strain evidence="4 5">DSM 142</strain>
    </source>
</reference>
<keyword evidence="4" id="KW-0808">Transferase</keyword>
<dbReference type="Gene3D" id="1.20.1050.10">
    <property type="match status" value="1"/>
</dbReference>
<dbReference type="AlphaFoldDB" id="A0A6N8DQJ9"/>
<dbReference type="InterPro" id="IPR040079">
    <property type="entry name" value="Glutathione_S-Trfase"/>
</dbReference>
<dbReference type="InterPro" id="IPR010987">
    <property type="entry name" value="Glutathione-S-Trfase_C-like"/>
</dbReference>
<gene>
    <name evidence="4" type="ORF">GJ654_12600</name>
</gene>